<dbReference type="EMBL" id="FR695868">
    <property type="protein sequence ID" value="CBX28437.1"/>
    <property type="molecule type" value="Genomic_DNA"/>
</dbReference>
<reference evidence="6" key="1">
    <citation type="journal article" date="2011" name="Environ. Microbiol.">
        <title>Genomic insights into the metabolic potential of the polycyclic aromatic hydrocarbon degrading sulfate-reducing Deltaproteobacterium N47.</title>
        <authorList>
            <person name="Bergmann F."/>
            <person name="Selesi D."/>
            <person name="Weinmaier T."/>
            <person name="Tischler P."/>
            <person name="Rattei T."/>
            <person name="Meckenstock R.U."/>
        </authorList>
    </citation>
    <scope>NUCLEOTIDE SEQUENCE</scope>
</reference>
<evidence type="ECO:0000256" key="3">
    <source>
        <dbReference type="ARBA" id="ARBA00022692"/>
    </source>
</evidence>
<dbReference type="Pfam" id="PF06835">
    <property type="entry name" value="LptC"/>
    <property type="match status" value="1"/>
</dbReference>
<sequence length="163" mass="18160">MGYRYFSKKPERMLPAVLDGSSISLERISQISSKNGIMEWSLEARSAIYSEDKKEAFFKDLTVTFFTKDNQEVYLSADKGTLKTESGNIEINGNVVIKNNDYMLKTGKINYDNKKRIIQSKAPVELTGKSSNLIASSMAIDLNTNKAELIGKVDGIFGDNLSL</sequence>
<dbReference type="PANTHER" id="PTHR37481:SF1">
    <property type="entry name" value="LIPOPOLYSACCHARIDE EXPORT SYSTEM PROTEIN LPTC"/>
    <property type="match status" value="1"/>
</dbReference>
<dbReference type="InterPro" id="IPR026265">
    <property type="entry name" value="LptC"/>
</dbReference>
<keyword evidence="3" id="KW-0812">Transmembrane</keyword>
<keyword evidence="1" id="KW-1003">Cell membrane</keyword>
<dbReference type="GO" id="GO:0015221">
    <property type="term" value="F:lipopolysaccharide transmembrane transporter activity"/>
    <property type="evidence" value="ECO:0007669"/>
    <property type="project" value="InterPro"/>
</dbReference>
<dbReference type="InterPro" id="IPR052363">
    <property type="entry name" value="LPS_export_LptC"/>
</dbReference>
<evidence type="ECO:0000313" key="6">
    <source>
        <dbReference type="EMBL" id="CBX28437.1"/>
    </source>
</evidence>
<keyword evidence="4" id="KW-1133">Transmembrane helix</keyword>
<evidence type="ECO:0008006" key="7">
    <source>
        <dbReference type="Google" id="ProtNLM"/>
    </source>
</evidence>
<protein>
    <recommendedName>
        <fullName evidence="7">LPS export ABC transporter periplasmic protein LptC</fullName>
    </recommendedName>
</protein>
<evidence type="ECO:0000256" key="1">
    <source>
        <dbReference type="ARBA" id="ARBA00022475"/>
    </source>
</evidence>
<gene>
    <name evidence="6" type="ORF">N47_G37610</name>
</gene>
<organism evidence="6">
    <name type="scientific">uncultured Desulfobacterium sp</name>
    <dbReference type="NCBI Taxonomy" id="201089"/>
    <lineage>
        <taxon>Bacteria</taxon>
        <taxon>Pseudomonadati</taxon>
        <taxon>Thermodesulfobacteriota</taxon>
        <taxon>Desulfobacteria</taxon>
        <taxon>Desulfobacterales</taxon>
        <taxon>Desulfobacteriaceae</taxon>
        <taxon>Desulfobacterium</taxon>
        <taxon>environmental samples</taxon>
    </lineage>
</organism>
<dbReference type="GO" id="GO:0017089">
    <property type="term" value="F:glycolipid transfer activity"/>
    <property type="evidence" value="ECO:0007669"/>
    <property type="project" value="TreeGrafter"/>
</dbReference>
<dbReference type="PANTHER" id="PTHR37481">
    <property type="entry name" value="LIPOPOLYSACCHARIDE EXPORT SYSTEM PROTEIN LPTC"/>
    <property type="match status" value="1"/>
</dbReference>
<dbReference type="GO" id="GO:0005886">
    <property type="term" value="C:plasma membrane"/>
    <property type="evidence" value="ECO:0007669"/>
    <property type="project" value="InterPro"/>
</dbReference>
<dbReference type="AlphaFoldDB" id="E1YCZ3"/>
<evidence type="ECO:0000256" key="4">
    <source>
        <dbReference type="ARBA" id="ARBA00022989"/>
    </source>
</evidence>
<accession>E1YCZ3</accession>
<evidence type="ECO:0000256" key="5">
    <source>
        <dbReference type="ARBA" id="ARBA00023136"/>
    </source>
</evidence>
<dbReference type="Gene3D" id="2.60.450.10">
    <property type="entry name" value="Lipopolysaccharide (LPS) transport protein A like domain"/>
    <property type="match status" value="1"/>
</dbReference>
<keyword evidence="2" id="KW-0997">Cell inner membrane</keyword>
<dbReference type="NCBIfam" id="TIGR04409">
    <property type="entry name" value="LptC_YrbK"/>
    <property type="match status" value="1"/>
</dbReference>
<name>E1YCZ3_9BACT</name>
<dbReference type="InterPro" id="IPR010664">
    <property type="entry name" value="LipoPS_assembly_LptC-rel"/>
</dbReference>
<proteinExistence type="predicted"/>
<evidence type="ECO:0000256" key="2">
    <source>
        <dbReference type="ARBA" id="ARBA00022519"/>
    </source>
</evidence>
<dbReference type="GO" id="GO:0030288">
    <property type="term" value="C:outer membrane-bounded periplasmic space"/>
    <property type="evidence" value="ECO:0007669"/>
    <property type="project" value="TreeGrafter"/>
</dbReference>
<keyword evidence="5" id="KW-0472">Membrane</keyword>